<comment type="similarity">
    <text evidence="1">Belongs to the SdhE FAD assembly factor family.</text>
</comment>
<dbReference type="Pfam" id="PF03937">
    <property type="entry name" value="Sdh5"/>
    <property type="match status" value="1"/>
</dbReference>
<accession>A0A2D2D2V7</accession>
<dbReference type="InterPro" id="IPR005631">
    <property type="entry name" value="SDH"/>
</dbReference>
<evidence type="ECO:0000313" key="4">
    <source>
        <dbReference type="EMBL" id="ATQ69332.1"/>
    </source>
</evidence>
<dbReference type="InterPro" id="IPR036714">
    <property type="entry name" value="SDH_sf"/>
</dbReference>
<dbReference type="EMBL" id="CP023737">
    <property type="protein sequence ID" value="ATQ69332.1"/>
    <property type="molecule type" value="Genomic_DNA"/>
</dbReference>
<dbReference type="AlphaFoldDB" id="A0A2D2D2V7"/>
<dbReference type="GO" id="GO:0006099">
    <property type="term" value="P:tricarboxylic acid cycle"/>
    <property type="evidence" value="ECO:0007669"/>
    <property type="project" value="TreeGrafter"/>
</dbReference>
<dbReference type="KEGG" id="mtw:CQW49_16670"/>
<sequence>MAPSFDDLDIRRRRIRFRAWRRGMREMDLIMGGFVDSEIRGLDDAALEALEALLDADDDAVYGWLCAAGAPPAYDTPLFRRIAAFHANGPLERGRGA</sequence>
<dbReference type="Proteomes" id="UP000230709">
    <property type="component" value="Chromosome"/>
</dbReference>
<proteinExistence type="inferred from homology"/>
<dbReference type="PANTHER" id="PTHR12469:SF2">
    <property type="entry name" value="SUCCINATE DEHYDROGENASE ASSEMBLY FACTOR 2, MITOCHONDRIAL"/>
    <property type="match status" value="1"/>
</dbReference>
<evidence type="ECO:0000256" key="2">
    <source>
        <dbReference type="ARBA" id="ARBA00019418"/>
    </source>
</evidence>
<dbReference type="STRING" id="595536.GCA_000178815_01848"/>
<keyword evidence="3" id="KW-0143">Chaperone</keyword>
<dbReference type="Gene3D" id="1.10.150.250">
    <property type="entry name" value="Flavinator of succinate dehydrogenase"/>
    <property type="match status" value="1"/>
</dbReference>
<evidence type="ECO:0000313" key="5">
    <source>
        <dbReference type="Proteomes" id="UP000230709"/>
    </source>
</evidence>
<gene>
    <name evidence="4" type="ORF">CQW49_16670</name>
</gene>
<dbReference type="SUPFAM" id="SSF109910">
    <property type="entry name" value="YgfY-like"/>
    <property type="match status" value="1"/>
</dbReference>
<evidence type="ECO:0000256" key="1">
    <source>
        <dbReference type="ARBA" id="ARBA00008571"/>
    </source>
</evidence>
<protein>
    <recommendedName>
        <fullName evidence="2">FAD assembly factor SdhE</fullName>
    </recommendedName>
</protein>
<name>A0A2D2D2V7_METT3</name>
<evidence type="ECO:0000256" key="3">
    <source>
        <dbReference type="ARBA" id="ARBA00023186"/>
    </source>
</evidence>
<dbReference type="RefSeq" id="WP_003614372.1">
    <property type="nucleotide sequence ID" value="NZ_ADVE02000001.1"/>
</dbReference>
<organism evidence="4 5">
    <name type="scientific">Methylosinus trichosporium (strain ATCC 35070 / NCIMB 11131 / UNIQEM 75 / OB3b)</name>
    <dbReference type="NCBI Taxonomy" id="595536"/>
    <lineage>
        <taxon>Bacteria</taxon>
        <taxon>Pseudomonadati</taxon>
        <taxon>Pseudomonadota</taxon>
        <taxon>Alphaproteobacteria</taxon>
        <taxon>Hyphomicrobiales</taxon>
        <taxon>Methylocystaceae</taxon>
        <taxon>Methylosinus</taxon>
    </lineage>
</organism>
<reference evidence="5" key="1">
    <citation type="submission" date="2017-10" db="EMBL/GenBank/DDBJ databases">
        <title>Completed PacBio SMRT sequence of Methylosinus trichosporium OB3b reveals presence of a third large plasmid.</title>
        <authorList>
            <person name="Charles T.C."/>
            <person name="Lynch M.D.J."/>
            <person name="Heil J.R."/>
            <person name="Cheng J."/>
        </authorList>
    </citation>
    <scope>NUCLEOTIDE SEQUENCE [LARGE SCALE GENOMIC DNA]</scope>
    <source>
        <strain evidence="5">OB3b</strain>
    </source>
</reference>
<dbReference type="PANTHER" id="PTHR12469">
    <property type="entry name" value="PROTEIN EMI5 HOMOLOG, MITOCHONDRIAL"/>
    <property type="match status" value="1"/>
</dbReference>
<keyword evidence="5" id="KW-1185">Reference proteome</keyword>